<feature type="chain" id="PRO_5003264847" evidence="2">
    <location>
        <begin position="19"/>
        <end position="138"/>
    </location>
</feature>
<dbReference type="KEGG" id="aaf:AURANDRAFT_69183"/>
<dbReference type="AlphaFoldDB" id="F0YRZ3"/>
<protein>
    <submittedName>
        <fullName evidence="3">Uncharacterized protein</fullName>
    </submittedName>
</protein>
<feature type="region of interest" description="Disordered" evidence="1">
    <location>
        <begin position="105"/>
        <end position="138"/>
    </location>
</feature>
<reference evidence="3 4" key="1">
    <citation type="journal article" date="2011" name="Proc. Natl. Acad. Sci. U.S.A.">
        <title>Niche of harmful alga Aureococcus anophagefferens revealed through ecogenomics.</title>
        <authorList>
            <person name="Gobler C.J."/>
            <person name="Berry D.L."/>
            <person name="Dyhrman S.T."/>
            <person name="Wilhelm S.W."/>
            <person name="Salamov A."/>
            <person name="Lobanov A.V."/>
            <person name="Zhang Y."/>
            <person name="Collier J.L."/>
            <person name="Wurch L.L."/>
            <person name="Kustka A.B."/>
            <person name="Dill B.D."/>
            <person name="Shah M."/>
            <person name="VerBerkmoes N.C."/>
            <person name="Kuo A."/>
            <person name="Terry A."/>
            <person name="Pangilinan J."/>
            <person name="Lindquist E.A."/>
            <person name="Lucas S."/>
            <person name="Paulsen I.T."/>
            <person name="Hattenrath-Lehmann T.K."/>
            <person name="Talmage S.C."/>
            <person name="Walker E.A."/>
            <person name="Koch F."/>
            <person name="Burson A.M."/>
            <person name="Marcoval M.A."/>
            <person name="Tang Y.Z."/>
            <person name="Lecleir G.R."/>
            <person name="Coyne K.J."/>
            <person name="Berg G.M."/>
            <person name="Bertrand E.M."/>
            <person name="Saito M.A."/>
            <person name="Gladyshev V.N."/>
            <person name="Grigoriev I.V."/>
        </authorList>
    </citation>
    <scope>NUCLEOTIDE SEQUENCE [LARGE SCALE GENOMIC DNA]</scope>
    <source>
        <strain evidence="4">CCMP 1984</strain>
    </source>
</reference>
<sequence length="138" mass="14607">MSCRLLLNVAALLVVAEAYVVAPRRAVRRCAHLRANAPDAAPARVGRLRRLYRWLRPSAAGAPPLSGDEVVGLVVLGMPRADAEALPPAEARRLLADAGWRAAGAEAAEPAERRPPDSKTTHGNPFSGRNGFAEIGVC</sequence>
<accession>F0YRZ3</accession>
<feature type="signal peptide" evidence="2">
    <location>
        <begin position="1"/>
        <end position="18"/>
    </location>
</feature>
<dbReference type="Proteomes" id="UP000002729">
    <property type="component" value="Unassembled WGS sequence"/>
</dbReference>
<feature type="compositionally biased region" description="Basic and acidic residues" evidence="1">
    <location>
        <begin position="110"/>
        <end position="120"/>
    </location>
</feature>
<organism evidence="4">
    <name type="scientific">Aureococcus anophagefferens</name>
    <name type="common">Harmful bloom alga</name>
    <dbReference type="NCBI Taxonomy" id="44056"/>
    <lineage>
        <taxon>Eukaryota</taxon>
        <taxon>Sar</taxon>
        <taxon>Stramenopiles</taxon>
        <taxon>Ochrophyta</taxon>
        <taxon>Pelagophyceae</taxon>
        <taxon>Pelagomonadales</taxon>
        <taxon>Pelagomonadaceae</taxon>
        <taxon>Aureococcus</taxon>
    </lineage>
</organism>
<evidence type="ECO:0000256" key="2">
    <source>
        <dbReference type="SAM" id="SignalP"/>
    </source>
</evidence>
<evidence type="ECO:0000313" key="3">
    <source>
        <dbReference type="EMBL" id="EGB02116.1"/>
    </source>
</evidence>
<keyword evidence="2" id="KW-0732">Signal</keyword>
<proteinExistence type="predicted"/>
<gene>
    <name evidence="3" type="ORF">AURANDRAFT_69183</name>
</gene>
<dbReference type="InParanoid" id="F0YRZ3"/>
<dbReference type="RefSeq" id="XP_009043186.1">
    <property type="nucleotide sequence ID" value="XM_009044938.1"/>
</dbReference>
<evidence type="ECO:0000256" key="1">
    <source>
        <dbReference type="SAM" id="MobiDB-lite"/>
    </source>
</evidence>
<evidence type="ECO:0000313" key="4">
    <source>
        <dbReference type="Proteomes" id="UP000002729"/>
    </source>
</evidence>
<dbReference type="EMBL" id="GL833800">
    <property type="protein sequence ID" value="EGB02116.1"/>
    <property type="molecule type" value="Genomic_DNA"/>
</dbReference>
<keyword evidence="4" id="KW-1185">Reference proteome</keyword>
<name>F0YRZ3_AURAN</name>
<feature type="non-terminal residue" evidence="3">
    <location>
        <position position="138"/>
    </location>
</feature>
<dbReference type="GeneID" id="20227300"/>